<comment type="catalytic activity">
    <reaction evidence="13">
        <text>[GlcNAc-(1-&gt;4)-Mur2Ac(oyl-L-Ala-gamma-D-Glu-L-Lys-D-Ala-D-Ala)](n)-di-trans,octa-cis-undecaprenyl diphosphate + beta-D-GlcNAc-(1-&gt;4)-Mur2Ac(oyl-L-Ala-gamma-D-Glu-L-Lys-D-Ala-D-Ala)-di-trans,octa-cis-undecaprenyl diphosphate = [GlcNAc-(1-&gt;4)-Mur2Ac(oyl-L-Ala-gamma-D-Glu-L-Lys-D-Ala-D-Ala)](n+1)-di-trans,octa-cis-undecaprenyl diphosphate + di-trans,octa-cis-undecaprenyl diphosphate + H(+)</text>
        <dbReference type="Rhea" id="RHEA:23708"/>
        <dbReference type="Rhea" id="RHEA-COMP:9602"/>
        <dbReference type="Rhea" id="RHEA-COMP:9603"/>
        <dbReference type="ChEBI" id="CHEBI:15378"/>
        <dbReference type="ChEBI" id="CHEBI:58405"/>
        <dbReference type="ChEBI" id="CHEBI:60033"/>
        <dbReference type="ChEBI" id="CHEBI:78435"/>
        <dbReference type="EC" id="2.4.99.28"/>
    </reaction>
</comment>
<dbReference type="SUPFAM" id="SSF56601">
    <property type="entry name" value="beta-lactamase/transpeptidase-like"/>
    <property type="match status" value="1"/>
</dbReference>
<feature type="compositionally biased region" description="Low complexity" evidence="14">
    <location>
        <begin position="11"/>
        <end position="30"/>
    </location>
</feature>
<keyword evidence="15" id="KW-0472">Membrane</keyword>
<evidence type="ECO:0000256" key="14">
    <source>
        <dbReference type="SAM" id="MobiDB-lite"/>
    </source>
</evidence>
<dbReference type="InterPro" id="IPR023346">
    <property type="entry name" value="Lysozyme-like_dom_sf"/>
</dbReference>
<reference evidence="18 19" key="1">
    <citation type="submission" date="2016-06" db="EMBL/GenBank/DDBJ databases">
        <authorList>
            <person name="Kjaerup R.B."/>
            <person name="Dalgaard T.S."/>
            <person name="Juul-Madsen H.R."/>
        </authorList>
    </citation>
    <scope>NUCLEOTIDE SEQUENCE [LARGE SCALE GENOMIC DNA]</scope>
    <source>
        <strain evidence="18 19">DSM 43821</strain>
    </source>
</reference>
<evidence type="ECO:0000256" key="7">
    <source>
        <dbReference type="ARBA" id="ARBA00022801"/>
    </source>
</evidence>
<keyword evidence="6" id="KW-0808">Transferase</keyword>
<feature type="domain" description="Penicillin-binding protein transpeptidase" evidence="16">
    <location>
        <begin position="457"/>
        <end position="739"/>
    </location>
</feature>
<dbReference type="GO" id="GO:0008955">
    <property type="term" value="F:peptidoglycan glycosyltransferase activity"/>
    <property type="evidence" value="ECO:0007669"/>
    <property type="project" value="UniProtKB-EC"/>
</dbReference>
<evidence type="ECO:0000256" key="2">
    <source>
        <dbReference type="ARBA" id="ARBA00007739"/>
    </source>
</evidence>
<evidence type="ECO:0000313" key="18">
    <source>
        <dbReference type="EMBL" id="SCE75202.1"/>
    </source>
</evidence>
<evidence type="ECO:0000256" key="11">
    <source>
        <dbReference type="ARBA" id="ARBA00023316"/>
    </source>
</evidence>
<evidence type="ECO:0000256" key="3">
    <source>
        <dbReference type="ARBA" id="ARBA00022645"/>
    </source>
</evidence>
<dbReference type="Gene3D" id="1.10.3810.10">
    <property type="entry name" value="Biosynthetic peptidoglycan transglycosylase-like"/>
    <property type="match status" value="1"/>
</dbReference>
<dbReference type="InterPro" id="IPR001460">
    <property type="entry name" value="PCN-bd_Tpept"/>
</dbReference>
<dbReference type="Pfam" id="PF00905">
    <property type="entry name" value="Transpeptidase"/>
    <property type="match status" value="1"/>
</dbReference>
<dbReference type="InterPro" id="IPR012338">
    <property type="entry name" value="Beta-lactam/transpept-like"/>
</dbReference>
<dbReference type="Gene3D" id="3.40.710.10">
    <property type="entry name" value="DD-peptidase/beta-lactamase superfamily"/>
    <property type="match status" value="1"/>
</dbReference>
<feature type="domain" description="Glycosyl transferase family 51" evidence="17">
    <location>
        <begin position="160"/>
        <end position="339"/>
    </location>
</feature>
<sequence>MGRAGAGRASVPVSPAAGGRAGAGRASVPVSPAPGQAGRAPVGVGSAGRASVGSAAVGGRAAVARAGVAPVSGGGPGGPGGPNGPGRGGRGGGSGPGDPDAVARAKKRKRVNMLIAGFAVFIMLAGIGVIGFTYYSTNVVLPNQINLPLATTIYAADNKTIIAKVGEQNRTFVSINQIPPYVRDAVAAAEDKNFYRHSGVDYKGIARAAWNNLSGGDKQGASTITQQYARNAYENLQDDSYARKVKEAIVASKLNDQFTKEQIMEHYLNTIYFGRNAYGIEAASFAYFGKPVSKVDVAEAAVLAALIKQPEPSPTHKGYDPAINPTDAKSRWDYVINNMASEGWVDSPNHPPRPTAYPTKTLKSPKQSSAGIQFGVNNPIGNVINYLVPEMREKKLCTDNEAEATDRKPLCSTMLKQGGYRIRTTIDMKVQNAITGAAQRSTKGSELDGARKNLMAAVVSIDPRNGRVLGYYGGDDGTGTDYAGKNTDASGNVTGGHSPGSSFKIYTLAAAIEAGKSVESRWKGKAFTPDGVKFRVSNAGTDNPSCGDSCTLRESTLKSLNVPFYHVSLDIGPDKIVGMAKKAGVSMMWQTNTSPPKGHDLTKEDPKNLAPDPFYHVVAYGQYPITVLDHANGIATFANKGVYNKAHFLVSAEKQNKDTGKWEKLGGEQLKPLKRIDPNVVADVTNVLEDYPAKINHTLEGGRKATAKTGTWELKEGTNENGDAWTVGYTPQLATAVWVGNKGKREAIKMKDGRNISGSLMPGDIWERVMDDSLKGEEKLDFPPAVNMGDKEAGNGTPPPPPPLPTNPGQPQDCGPLGLFCPQDPNGGNQGGTPTDPRGPGGGNGGTGGGLLPTLPPRLWE</sequence>
<keyword evidence="15" id="KW-0812">Transmembrane</keyword>
<dbReference type="GO" id="GO:0006508">
    <property type="term" value="P:proteolysis"/>
    <property type="evidence" value="ECO:0007669"/>
    <property type="project" value="UniProtKB-KW"/>
</dbReference>
<dbReference type="GO" id="GO:0008360">
    <property type="term" value="P:regulation of cell shape"/>
    <property type="evidence" value="ECO:0007669"/>
    <property type="project" value="UniProtKB-KW"/>
</dbReference>
<comment type="catalytic activity">
    <reaction evidence="12">
        <text>Preferential cleavage: (Ac)2-L-Lys-D-Ala-|-D-Ala. Also transpeptidation of peptidyl-alanyl moieties that are N-acyl substituents of D-alanine.</text>
        <dbReference type="EC" id="3.4.16.4"/>
    </reaction>
</comment>
<proteinExistence type="inferred from homology"/>
<dbReference type="Proteomes" id="UP000198228">
    <property type="component" value="Chromosome I"/>
</dbReference>
<evidence type="ECO:0000256" key="15">
    <source>
        <dbReference type="SAM" id="Phobius"/>
    </source>
</evidence>
<dbReference type="PANTHER" id="PTHR32282:SF34">
    <property type="entry name" value="PENICILLIN-BINDING PROTEIN 1A"/>
    <property type="match status" value="1"/>
</dbReference>
<accession>A0A1C4UUB3</accession>
<evidence type="ECO:0000256" key="4">
    <source>
        <dbReference type="ARBA" id="ARBA00022670"/>
    </source>
</evidence>
<evidence type="ECO:0000256" key="5">
    <source>
        <dbReference type="ARBA" id="ARBA00022676"/>
    </source>
</evidence>
<keyword evidence="9" id="KW-0573">Peptidoglycan synthesis</keyword>
<dbReference type="AlphaFoldDB" id="A0A1C4UUB3"/>
<feature type="compositionally biased region" description="Gly residues" evidence="14">
    <location>
        <begin position="839"/>
        <end position="851"/>
    </location>
</feature>
<keyword evidence="7" id="KW-0378">Hydrolase</keyword>
<dbReference type="GO" id="GO:0008658">
    <property type="term" value="F:penicillin binding"/>
    <property type="evidence" value="ECO:0007669"/>
    <property type="project" value="InterPro"/>
</dbReference>
<evidence type="ECO:0000256" key="10">
    <source>
        <dbReference type="ARBA" id="ARBA00023268"/>
    </source>
</evidence>
<name>A0A1C4UUB3_9ACTN</name>
<keyword evidence="11" id="KW-0961">Cell wall biogenesis/degradation</keyword>
<evidence type="ECO:0000313" key="19">
    <source>
        <dbReference type="Proteomes" id="UP000198228"/>
    </source>
</evidence>
<protein>
    <submittedName>
        <fullName evidence="18">Membrane carboxypeptidase (Penicillin-binding protein)</fullName>
    </submittedName>
</protein>
<dbReference type="GO" id="GO:0071555">
    <property type="term" value="P:cell wall organization"/>
    <property type="evidence" value="ECO:0007669"/>
    <property type="project" value="UniProtKB-KW"/>
</dbReference>
<keyword evidence="5" id="KW-0328">Glycosyltransferase</keyword>
<dbReference type="GO" id="GO:0009252">
    <property type="term" value="P:peptidoglycan biosynthetic process"/>
    <property type="evidence" value="ECO:0007669"/>
    <property type="project" value="UniProtKB-KW"/>
</dbReference>
<dbReference type="FunFam" id="1.10.3810.10:FF:000001">
    <property type="entry name" value="Penicillin-binding protein 1A"/>
    <property type="match status" value="1"/>
</dbReference>
<evidence type="ECO:0000256" key="13">
    <source>
        <dbReference type="ARBA" id="ARBA00049902"/>
    </source>
</evidence>
<dbReference type="PANTHER" id="PTHR32282">
    <property type="entry name" value="BINDING PROTEIN TRANSPEPTIDASE, PUTATIVE-RELATED"/>
    <property type="match status" value="1"/>
</dbReference>
<evidence type="ECO:0000259" key="17">
    <source>
        <dbReference type="Pfam" id="PF00912"/>
    </source>
</evidence>
<keyword evidence="3 18" id="KW-0121">Carboxypeptidase</keyword>
<feature type="region of interest" description="Disordered" evidence="14">
    <location>
        <begin position="69"/>
        <end position="102"/>
    </location>
</feature>
<feature type="region of interest" description="Disordered" evidence="14">
    <location>
        <begin position="779"/>
        <end position="861"/>
    </location>
</feature>
<feature type="compositionally biased region" description="Low complexity" evidence="14">
    <location>
        <begin position="37"/>
        <end position="50"/>
    </location>
</feature>
<dbReference type="GO" id="GO:0009002">
    <property type="term" value="F:serine-type D-Ala-D-Ala carboxypeptidase activity"/>
    <property type="evidence" value="ECO:0007669"/>
    <property type="project" value="UniProtKB-EC"/>
</dbReference>
<keyword evidence="8" id="KW-0133">Cell shape</keyword>
<dbReference type="SUPFAM" id="SSF53955">
    <property type="entry name" value="Lysozyme-like"/>
    <property type="match status" value="1"/>
</dbReference>
<evidence type="ECO:0000259" key="16">
    <source>
        <dbReference type="Pfam" id="PF00905"/>
    </source>
</evidence>
<organism evidence="18 19">
    <name type="scientific">Micromonospora purpureochromogenes</name>
    <dbReference type="NCBI Taxonomy" id="47872"/>
    <lineage>
        <taxon>Bacteria</taxon>
        <taxon>Bacillati</taxon>
        <taxon>Actinomycetota</taxon>
        <taxon>Actinomycetes</taxon>
        <taxon>Micromonosporales</taxon>
        <taxon>Micromonosporaceae</taxon>
        <taxon>Micromonospora</taxon>
    </lineage>
</organism>
<comment type="similarity">
    <text evidence="1">In the C-terminal section; belongs to the transpeptidase family.</text>
</comment>
<evidence type="ECO:0000256" key="1">
    <source>
        <dbReference type="ARBA" id="ARBA00007090"/>
    </source>
</evidence>
<dbReference type="EMBL" id="LT607410">
    <property type="protein sequence ID" value="SCE75202.1"/>
    <property type="molecule type" value="Genomic_DNA"/>
</dbReference>
<feature type="region of interest" description="Disordered" evidence="14">
    <location>
        <begin position="1"/>
        <end position="50"/>
    </location>
</feature>
<dbReference type="InterPro" id="IPR050396">
    <property type="entry name" value="Glycosyltr_51/Transpeptidase"/>
</dbReference>
<evidence type="ECO:0000256" key="6">
    <source>
        <dbReference type="ARBA" id="ARBA00022679"/>
    </source>
</evidence>
<comment type="similarity">
    <text evidence="2">In the N-terminal section; belongs to the glycosyltransferase 51 family.</text>
</comment>
<keyword evidence="15" id="KW-1133">Transmembrane helix</keyword>
<dbReference type="GO" id="GO:0030288">
    <property type="term" value="C:outer membrane-bounded periplasmic space"/>
    <property type="evidence" value="ECO:0007669"/>
    <property type="project" value="TreeGrafter"/>
</dbReference>
<feature type="compositionally biased region" description="Pro residues" evidence="14">
    <location>
        <begin position="797"/>
        <end position="808"/>
    </location>
</feature>
<dbReference type="InterPro" id="IPR001264">
    <property type="entry name" value="Glyco_trans_51"/>
</dbReference>
<dbReference type="Pfam" id="PF00912">
    <property type="entry name" value="Transgly"/>
    <property type="match status" value="1"/>
</dbReference>
<evidence type="ECO:0000256" key="8">
    <source>
        <dbReference type="ARBA" id="ARBA00022960"/>
    </source>
</evidence>
<keyword evidence="10" id="KW-0511">Multifunctional enzyme</keyword>
<evidence type="ECO:0000256" key="9">
    <source>
        <dbReference type="ARBA" id="ARBA00022984"/>
    </source>
</evidence>
<keyword evidence="4" id="KW-0645">Protease</keyword>
<feature type="transmembrane region" description="Helical" evidence="15">
    <location>
        <begin position="114"/>
        <end position="135"/>
    </location>
</feature>
<feature type="compositionally biased region" description="Gly residues" evidence="14">
    <location>
        <begin position="72"/>
        <end position="96"/>
    </location>
</feature>
<evidence type="ECO:0000256" key="12">
    <source>
        <dbReference type="ARBA" id="ARBA00034000"/>
    </source>
</evidence>
<gene>
    <name evidence="18" type="ORF">GA0074696_0628</name>
</gene>
<dbReference type="InterPro" id="IPR036950">
    <property type="entry name" value="PBP_transglycosylase"/>
</dbReference>